<organism evidence="1 2">
    <name type="scientific">Raphanus sativus</name>
    <name type="common">Radish</name>
    <name type="synonym">Raphanus raphanistrum var. sativus</name>
    <dbReference type="NCBI Taxonomy" id="3726"/>
    <lineage>
        <taxon>Eukaryota</taxon>
        <taxon>Viridiplantae</taxon>
        <taxon>Streptophyta</taxon>
        <taxon>Embryophyta</taxon>
        <taxon>Tracheophyta</taxon>
        <taxon>Spermatophyta</taxon>
        <taxon>Magnoliopsida</taxon>
        <taxon>eudicotyledons</taxon>
        <taxon>Gunneridae</taxon>
        <taxon>Pentapetalae</taxon>
        <taxon>rosids</taxon>
        <taxon>malvids</taxon>
        <taxon>Brassicales</taxon>
        <taxon>Brassicaceae</taxon>
        <taxon>Brassiceae</taxon>
        <taxon>Raphanus</taxon>
    </lineage>
</organism>
<dbReference type="CDD" id="cd04476">
    <property type="entry name" value="RPA1_DBD_C"/>
    <property type="match status" value="1"/>
</dbReference>
<keyword evidence="1" id="KW-1185">Reference proteome</keyword>
<evidence type="ECO:0000313" key="1">
    <source>
        <dbReference type="Proteomes" id="UP000504610"/>
    </source>
</evidence>
<dbReference type="PANTHER" id="PTHR47165:SF4">
    <property type="entry name" value="OS03G0429900 PROTEIN"/>
    <property type="match status" value="1"/>
</dbReference>
<dbReference type="Proteomes" id="UP000504610">
    <property type="component" value="Chromosome 2"/>
</dbReference>
<dbReference type="KEGG" id="rsz:108835619"/>
<dbReference type="PANTHER" id="PTHR47165">
    <property type="entry name" value="OS03G0429900 PROTEIN"/>
    <property type="match status" value="1"/>
</dbReference>
<evidence type="ECO:0000313" key="2">
    <source>
        <dbReference type="RefSeq" id="XP_018464355.1"/>
    </source>
</evidence>
<dbReference type="AlphaFoldDB" id="A0A6J0LVZ3"/>
<accession>A0A6J0LVZ3</accession>
<dbReference type="SUPFAM" id="SSF50249">
    <property type="entry name" value="Nucleic acid-binding proteins"/>
    <property type="match status" value="1"/>
</dbReference>
<dbReference type="RefSeq" id="XP_018464355.1">
    <property type="nucleotide sequence ID" value="XM_018608853.1"/>
</dbReference>
<dbReference type="InterPro" id="IPR047192">
    <property type="entry name" value="Euk_RPA1_DBD_C"/>
</dbReference>
<reference evidence="2" key="2">
    <citation type="submission" date="2025-08" db="UniProtKB">
        <authorList>
            <consortium name="RefSeq"/>
        </authorList>
    </citation>
    <scope>IDENTIFICATION</scope>
    <source>
        <tissue evidence="2">Leaf</tissue>
    </source>
</reference>
<reference evidence="1" key="1">
    <citation type="journal article" date="2019" name="Database">
        <title>The radish genome database (RadishGD): an integrated information resource for radish genomics.</title>
        <authorList>
            <person name="Yu H.J."/>
            <person name="Baek S."/>
            <person name="Lee Y.J."/>
            <person name="Cho A."/>
            <person name="Mun J.H."/>
        </authorList>
    </citation>
    <scope>NUCLEOTIDE SEQUENCE [LARGE SCALE GENOMIC DNA]</scope>
    <source>
        <strain evidence="1">cv. WK10039</strain>
    </source>
</reference>
<dbReference type="InterPro" id="IPR012340">
    <property type="entry name" value="NA-bd_OB-fold"/>
</dbReference>
<dbReference type="OrthoDB" id="1735587at2759"/>
<name>A0A6J0LVZ3_RAPSA</name>
<gene>
    <name evidence="2" type="primary">LOC108835619</name>
</gene>
<proteinExistence type="predicted"/>
<dbReference type="GeneID" id="108835619"/>
<protein>
    <submittedName>
        <fullName evidence="2">Uncharacterized protein LOC108835619</fullName>
    </submittedName>
</protein>
<dbReference type="Gene3D" id="2.40.50.140">
    <property type="entry name" value="Nucleic acid-binding proteins"/>
    <property type="match status" value="1"/>
</dbReference>
<sequence length="284" mass="32403">MWGKYAIHGSGAISNLNRDNLNICVLRFVKISVFEDRSVSTAYDVSEVLIKPEMVEAEAFLKLLNKHDTHINLLPWNPVCLLPEIGEKINFFTPVPMKTISEVFETKKAERCIVYCSIAAIDYDINWYYMSCKCCGQKVPSPPRYLMLYGNNLGDDSEKYYCSNCDMFGPELQPRYNIQLVVLDNTRDTNFLLLDRIAEKVLGVPCHALTGPLTDEGTHKTIETEYSAQNGNQNKYTDVQQLGYSENPTKFIYDGQLKAWKKRSGYRKAPRSSLTKKFKTDKSG</sequence>